<dbReference type="RefSeq" id="WP_274357679.1">
    <property type="nucleotide sequence ID" value="NZ_CP118099.1"/>
</dbReference>
<reference evidence="1 2" key="1">
    <citation type="submission" date="2023-02" db="EMBL/GenBank/DDBJ databases">
        <title>A bacterium isolated from plastisphere.</title>
        <authorList>
            <person name="Sun Y."/>
        </authorList>
    </citation>
    <scope>NUCLEOTIDE SEQUENCE [LARGE SCALE GENOMIC DNA]</scope>
    <source>
        <strain evidence="2">a-1</strain>
    </source>
</reference>
<accession>A0ABY7X554</accession>
<gene>
    <name evidence="1" type="ORF">PTI97_06875</name>
</gene>
<organism evidence="1 2">
    <name type="scientific">Exiguobacterium marinum</name>
    <dbReference type="NCBI Taxonomy" id="273528"/>
    <lineage>
        <taxon>Bacteria</taxon>
        <taxon>Bacillati</taxon>
        <taxon>Bacillota</taxon>
        <taxon>Bacilli</taxon>
        <taxon>Bacillales</taxon>
        <taxon>Bacillales Family XII. Incertae Sedis</taxon>
        <taxon>Exiguobacterium</taxon>
    </lineage>
</organism>
<sequence length="50" mass="5729">MPSSATDGTHEYGYLLYREIFIGLDELKTHDHLSIIFNPIGVGMFIESWL</sequence>
<evidence type="ECO:0000313" key="2">
    <source>
        <dbReference type="Proteomes" id="UP001213680"/>
    </source>
</evidence>
<name>A0ABY7X554_9BACL</name>
<dbReference type="Proteomes" id="UP001213680">
    <property type="component" value="Chromosome"/>
</dbReference>
<protein>
    <submittedName>
        <fullName evidence="1">Uncharacterized protein</fullName>
    </submittedName>
</protein>
<proteinExistence type="predicted"/>
<evidence type="ECO:0000313" key="1">
    <source>
        <dbReference type="EMBL" id="WDH77234.1"/>
    </source>
</evidence>
<keyword evidence="2" id="KW-1185">Reference proteome</keyword>
<dbReference type="EMBL" id="CP118099">
    <property type="protein sequence ID" value="WDH77234.1"/>
    <property type="molecule type" value="Genomic_DNA"/>
</dbReference>